<gene>
    <name evidence="2" type="ORF">GCM10020369_07470</name>
</gene>
<accession>A0ABP6SRD5</accession>
<evidence type="ECO:0000313" key="2">
    <source>
        <dbReference type="EMBL" id="GAA3383060.1"/>
    </source>
</evidence>
<dbReference type="PANTHER" id="PTHR48207">
    <property type="entry name" value="SUCCINATE--HYDROXYMETHYLGLUTARATE COA-TRANSFERASE"/>
    <property type="match status" value="1"/>
</dbReference>
<dbReference type="PANTHER" id="PTHR48207:SF3">
    <property type="entry name" value="SUCCINATE--HYDROXYMETHYLGLUTARATE COA-TRANSFERASE"/>
    <property type="match status" value="1"/>
</dbReference>
<dbReference type="Gene3D" id="3.30.1540.10">
    <property type="entry name" value="formyl-coa transferase, domain 3"/>
    <property type="match status" value="1"/>
</dbReference>
<dbReference type="SUPFAM" id="SSF89796">
    <property type="entry name" value="CoA-transferase family III (CaiB/BaiF)"/>
    <property type="match status" value="1"/>
</dbReference>
<reference evidence="3" key="1">
    <citation type="journal article" date="2019" name="Int. J. Syst. Evol. Microbiol.">
        <title>The Global Catalogue of Microorganisms (GCM) 10K type strain sequencing project: providing services to taxonomists for standard genome sequencing and annotation.</title>
        <authorList>
            <consortium name="The Broad Institute Genomics Platform"/>
            <consortium name="The Broad Institute Genome Sequencing Center for Infectious Disease"/>
            <person name="Wu L."/>
            <person name="Ma J."/>
        </authorList>
    </citation>
    <scope>NUCLEOTIDE SEQUENCE [LARGE SCALE GENOMIC DNA]</scope>
    <source>
        <strain evidence="3">JCM 9458</strain>
    </source>
</reference>
<dbReference type="InterPro" id="IPR044855">
    <property type="entry name" value="CoA-Trfase_III_dom3_sf"/>
</dbReference>
<dbReference type="InterPro" id="IPR050483">
    <property type="entry name" value="CoA-transferase_III_domain"/>
</dbReference>
<sequence>MSQPLDGVTVVALEQAVAAPLATRNLADLGARVIKVERVGRGDFARDYDHVVHGTGAHFVWLNRGKESLAVDLKTDEGRRIVRRLVDRADVFVQNLAPGAAARLGLGSVELRAERPELVVVNLSGYGAGGPYEQRKAYDMLVQAEAGLVSITGTPATPVKTGIPTADIAAGMYCAQSVLAALLRRARTGEGATVEVSMLEATVEWMGYPLYTSMHTGEQPTRMGLSHGAIAPYDAYPTRDGQILIGVQNDAGWRALVTGVLGVPELADDPRFVTNVDRVRHRAECDALVAAETARWSTAELDARLAAAGVPAAEVRELSEVLTHPQLRERDRWRTIGTEHARVPALLPPATFADVEARMSDVPALGQHTRALLLEAGLTEAAADEMLTRAVAAQAPASDRSDE</sequence>
<dbReference type="InterPro" id="IPR003673">
    <property type="entry name" value="CoA-Trfase_fam_III"/>
</dbReference>
<dbReference type="Pfam" id="PF02515">
    <property type="entry name" value="CoA_transf_3"/>
    <property type="match status" value="1"/>
</dbReference>
<comment type="caution">
    <text evidence="2">The sequence shown here is derived from an EMBL/GenBank/DDBJ whole genome shotgun (WGS) entry which is preliminary data.</text>
</comment>
<name>A0ABP6SRD5_9ACTN</name>
<evidence type="ECO:0000313" key="3">
    <source>
        <dbReference type="Proteomes" id="UP001501676"/>
    </source>
</evidence>
<dbReference type="EMBL" id="BAAAYN010000004">
    <property type="protein sequence ID" value="GAA3383060.1"/>
    <property type="molecule type" value="Genomic_DNA"/>
</dbReference>
<proteinExistence type="predicted"/>
<keyword evidence="1 2" id="KW-0808">Transferase</keyword>
<dbReference type="RefSeq" id="WP_345726512.1">
    <property type="nucleotide sequence ID" value="NZ_BAAAYN010000004.1"/>
</dbReference>
<protein>
    <submittedName>
        <fullName evidence="2">CoA transferase</fullName>
    </submittedName>
</protein>
<dbReference type="GO" id="GO:0016740">
    <property type="term" value="F:transferase activity"/>
    <property type="evidence" value="ECO:0007669"/>
    <property type="project" value="UniProtKB-KW"/>
</dbReference>
<dbReference type="InterPro" id="IPR023606">
    <property type="entry name" value="CoA-Trfase_III_dom_1_sf"/>
</dbReference>
<dbReference type="Gene3D" id="3.40.50.10540">
    <property type="entry name" value="Crotonobetainyl-coa:carnitine coa-transferase, domain 1"/>
    <property type="match status" value="1"/>
</dbReference>
<keyword evidence="3" id="KW-1185">Reference proteome</keyword>
<organism evidence="2 3">
    <name type="scientific">Cryptosporangium minutisporangium</name>
    <dbReference type="NCBI Taxonomy" id="113569"/>
    <lineage>
        <taxon>Bacteria</taxon>
        <taxon>Bacillati</taxon>
        <taxon>Actinomycetota</taxon>
        <taxon>Actinomycetes</taxon>
        <taxon>Cryptosporangiales</taxon>
        <taxon>Cryptosporangiaceae</taxon>
        <taxon>Cryptosporangium</taxon>
    </lineage>
</organism>
<dbReference type="Proteomes" id="UP001501676">
    <property type="component" value="Unassembled WGS sequence"/>
</dbReference>
<evidence type="ECO:0000256" key="1">
    <source>
        <dbReference type="ARBA" id="ARBA00022679"/>
    </source>
</evidence>